<reference evidence="2" key="1">
    <citation type="journal article" date="2023" name="Front. Plant Sci.">
        <title>Chromosomal-level genome assembly of Melastoma candidum provides insights into trichome evolution.</title>
        <authorList>
            <person name="Zhong Y."/>
            <person name="Wu W."/>
            <person name="Sun C."/>
            <person name="Zou P."/>
            <person name="Liu Y."/>
            <person name="Dai S."/>
            <person name="Zhou R."/>
        </authorList>
    </citation>
    <scope>NUCLEOTIDE SEQUENCE [LARGE SCALE GENOMIC DNA]</scope>
</reference>
<protein>
    <submittedName>
        <fullName evidence="1">Uncharacterized protein</fullName>
    </submittedName>
</protein>
<evidence type="ECO:0000313" key="2">
    <source>
        <dbReference type="Proteomes" id="UP001057402"/>
    </source>
</evidence>
<organism evidence="1 2">
    <name type="scientific">Melastoma candidum</name>
    <dbReference type="NCBI Taxonomy" id="119954"/>
    <lineage>
        <taxon>Eukaryota</taxon>
        <taxon>Viridiplantae</taxon>
        <taxon>Streptophyta</taxon>
        <taxon>Embryophyta</taxon>
        <taxon>Tracheophyta</taxon>
        <taxon>Spermatophyta</taxon>
        <taxon>Magnoliopsida</taxon>
        <taxon>eudicotyledons</taxon>
        <taxon>Gunneridae</taxon>
        <taxon>Pentapetalae</taxon>
        <taxon>rosids</taxon>
        <taxon>malvids</taxon>
        <taxon>Myrtales</taxon>
        <taxon>Melastomataceae</taxon>
        <taxon>Melastomatoideae</taxon>
        <taxon>Melastomateae</taxon>
        <taxon>Melastoma</taxon>
    </lineage>
</organism>
<evidence type="ECO:0000313" key="1">
    <source>
        <dbReference type="EMBL" id="KAI4373107.1"/>
    </source>
</evidence>
<dbReference type="Proteomes" id="UP001057402">
    <property type="component" value="Chromosome 4"/>
</dbReference>
<comment type="caution">
    <text evidence="1">The sequence shown here is derived from an EMBL/GenBank/DDBJ whole genome shotgun (WGS) entry which is preliminary data.</text>
</comment>
<keyword evidence="2" id="KW-1185">Reference proteome</keyword>
<sequence>MVVVKGKKLLLNKWNRLMPPTQHQDRILRVNAAYGYVEAPSFTPPQAKAMVFNEESSDEEVAPPVGSSGNGAVVEVIDVVDLMKDLEDAELRDHHSKVDDGKRENVGAALCFIGSDKVEESDKISRSHEFGRVGVSKHSMSPFAEVNISNFHQLTPFGPNHIRISKELVGANPYELSPKTRYEDGAGGFKNPLLAFEGRCPPGGSNSVIFYMTSLRGIPKTYENCCSIRYILDSFGVKYYARDVSMHTAYKEELRCILSGANTVTVPPKLFIKGRYIGGTAEVMNLHGQCKLRPLLEGIPMDEGQGHCNRCKGIGFVLCSKCNGSRRIIAATAGSWTQCQVCNENGLTICPSCS</sequence>
<name>A0ACB9R256_9MYRT</name>
<dbReference type="EMBL" id="CM042883">
    <property type="protein sequence ID" value="KAI4373107.1"/>
    <property type="molecule type" value="Genomic_DNA"/>
</dbReference>
<accession>A0ACB9R256</accession>
<gene>
    <name evidence="1" type="ORF">MLD38_011269</name>
</gene>
<proteinExistence type="predicted"/>